<organism evidence="2 3">
    <name type="scientific">Candidatus Nitrospira nitrosa</name>
    <dbReference type="NCBI Taxonomy" id="1742972"/>
    <lineage>
        <taxon>Bacteria</taxon>
        <taxon>Pseudomonadati</taxon>
        <taxon>Nitrospirota</taxon>
        <taxon>Nitrospiria</taxon>
        <taxon>Nitrospirales</taxon>
        <taxon>Nitrospiraceae</taxon>
        <taxon>Nitrospira</taxon>
    </lineage>
</organism>
<dbReference type="AlphaFoldDB" id="A0A0S4L7G0"/>
<sequence>MDATNGWNAVNGLWEFLTQDVAIVGGLSSPMLSWIGMAGILAMCVWHGAVLLHGAWRIRQALCRVHSQVSSLLFTRRQWSTDWIVTPTLGRTRPRPDESQESRRDLDDLHVLDRAMRVERAFAVDWLSYRKTFAIEQSTWFAEPTVSAQKSAAEFFSFEASMAEYLNVGFYRQLPSFLTGMGLMFTFLAILIGLSKLHANGSQVEGIAGLINGLSGKFVTSIAGLACSNAFTLLENSVWYRLSNRHRRCLSLLDEVFPQRIVDQHAQSSAGQTRPVSTIVSPTRNDGDKQLAEVVHHRLGTAVAALTKASESLTAMSATHHGSTVNDLPGEIGHEVQKALKRAVQPLADAIQDLNQTMKGQALPVQLSKSEMETIFHELKTHGAAIQTTLSVKTGSSGNGTPHHE</sequence>
<dbReference type="RefSeq" id="WP_090745240.1">
    <property type="nucleotide sequence ID" value="NZ_CZQA01000001.1"/>
</dbReference>
<keyword evidence="1" id="KW-0472">Membrane</keyword>
<feature type="transmembrane region" description="Helical" evidence="1">
    <location>
        <begin position="177"/>
        <end position="198"/>
    </location>
</feature>
<keyword evidence="1" id="KW-1133">Transmembrane helix</keyword>
<accession>A0A0S4L7G0</accession>
<dbReference type="EMBL" id="CZQA01000001">
    <property type="protein sequence ID" value="CUS33649.1"/>
    <property type="molecule type" value="Genomic_DNA"/>
</dbReference>
<feature type="transmembrane region" description="Helical" evidence="1">
    <location>
        <begin position="31"/>
        <end position="52"/>
    </location>
</feature>
<reference evidence="2 3" key="1">
    <citation type="submission" date="2015-10" db="EMBL/GenBank/DDBJ databases">
        <authorList>
            <person name="Gilbert D.G."/>
        </authorList>
    </citation>
    <scope>NUCLEOTIDE SEQUENCE [LARGE SCALE GENOMIC DNA]</scope>
    <source>
        <strain evidence="2">COMA1</strain>
    </source>
</reference>
<feature type="transmembrane region" description="Helical" evidence="1">
    <location>
        <begin position="218"/>
        <end position="238"/>
    </location>
</feature>
<name>A0A0S4L7G0_9BACT</name>
<gene>
    <name evidence="2" type="ORF">COMA1_11275</name>
</gene>
<dbReference type="Proteomes" id="UP000199032">
    <property type="component" value="Unassembled WGS sequence"/>
</dbReference>
<dbReference type="OrthoDB" id="9780514at2"/>
<dbReference type="STRING" id="1742972.COMA1_11275"/>
<evidence type="ECO:0008006" key="4">
    <source>
        <dbReference type="Google" id="ProtNLM"/>
    </source>
</evidence>
<keyword evidence="1" id="KW-0812">Transmembrane</keyword>
<keyword evidence="3" id="KW-1185">Reference proteome</keyword>
<evidence type="ECO:0000313" key="2">
    <source>
        <dbReference type="EMBL" id="CUS33649.1"/>
    </source>
</evidence>
<proteinExistence type="predicted"/>
<evidence type="ECO:0000256" key="1">
    <source>
        <dbReference type="SAM" id="Phobius"/>
    </source>
</evidence>
<evidence type="ECO:0000313" key="3">
    <source>
        <dbReference type="Proteomes" id="UP000199032"/>
    </source>
</evidence>
<protein>
    <recommendedName>
        <fullName evidence="4">MotA/TolQ/ExbB proton channel domain-containing protein</fullName>
    </recommendedName>
</protein>